<proteinExistence type="predicted"/>
<reference evidence="2" key="2">
    <citation type="journal article" date="2015" name="Fish Shellfish Immunol.">
        <title>Early steps in the European eel (Anguilla anguilla)-Vibrio vulnificus interaction in the gills: Role of the RtxA13 toxin.</title>
        <authorList>
            <person name="Callol A."/>
            <person name="Pajuelo D."/>
            <person name="Ebbesson L."/>
            <person name="Teles M."/>
            <person name="MacKenzie S."/>
            <person name="Amaro C."/>
        </authorList>
    </citation>
    <scope>NUCLEOTIDE SEQUENCE</scope>
</reference>
<dbReference type="AlphaFoldDB" id="A0A0E9U978"/>
<organism evidence="2">
    <name type="scientific">Anguilla anguilla</name>
    <name type="common">European freshwater eel</name>
    <name type="synonym">Muraena anguilla</name>
    <dbReference type="NCBI Taxonomy" id="7936"/>
    <lineage>
        <taxon>Eukaryota</taxon>
        <taxon>Metazoa</taxon>
        <taxon>Chordata</taxon>
        <taxon>Craniata</taxon>
        <taxon>Vertebrata</taxon>
        <taxon>Euteleostomi</taxon>
        <taxon>Actinopterygii</taxon>
        <taxon>Neopterygii</taxon>
        <taxon>Teleostei</taxon>
        <taxon>Anguilliformes</taxon>
        <taxon>Anguillidae</taxon>
        <taxon>Anguilla</taxon>
    </lineage>
</organism>
<dbReference type="EMBL" id="GBXM01046310">
    <property type="protein sequence ID" value="JAH62267.1"/>
    <property type="molecule type" value="Transcribed_RNA"/>
</dbReference>
<keyword evidence="1" id="KW-0812">Transmembrane</keyword>
<name>A0A0E9U978_ANGAN</name>
<reference evidence="2" key="1">
    <citation type="submission" date="2014-11" db="EMBL/GenBank/DDBJ databases">
        <authorList>
            <person name="Amaro Gonzalez C."/>
        </authorList>
    </citation>
    <scope>NUCLEOTIDE SEQUENCE</scope>
</reference>
<sequence>MSQYSVQFFIKRDGGSALARSPVVVLGFVVSQFQLFNLLVTLFPIMVVAGLDHRRCNRWVLLQLASDALFKIIPW</sequence>
<accession>A0A0E9U978</accession>
<evidence type="ECO:0000313" key="2">
    <source>
        <dbReference type="EMBL" id="JAH62267.1"/>
    </source>
</evidence>
<keyword evidence="1" id="KW-1133">Transmembrane helix</keyword>
<evidence type="ECO:0000256" key="1">
    <source>
        <dbReference type="SAM" id="Phobius"/>
    </source>
</evidence>
<feature type="transmembrane region" description="Helical" evidence="1">
    <location>
        <begin position="23"/>
        <end position="49"/>
    </location>
</feature>
<protein>
    <submittedName>
        <fullName evidence="2">Uncharacterized protein</fullName>
    </submittedName>
</protein>
<keyword evidence="1" id="KW-0472">Membrane</keyword>